<evidence type="ECO:0000313" key="9">
    <source>
        <dbReference type="Proteomes" id="UP000284109"/>
    </source>
</evidence>
<evidence type="ECO:0000256" key="7">
    <source>
        <dbReference type="SAM" id="SignalP"/>
    </source>
</evidence>
<dbReference type="OrthoDB" id="9812878at2"/>
<dbReference type="PANTHER" id="PTHR30429">
    <property type="entry name" value="D-METHIONINE-BINDING LIPOPROTEIN METQ"/>
    <property type="match status" value="1"/>
</dbReference>
<feature type="signal peptide" evidence="7">
    <location>
        <begin position="1"/>
        <end position="28"/>
    </location>
</feature>
<dbReference type="AlphaFoldDB" id="A0A3R6YN54"/>
<dbReference type="Pfam" id="PF03180">
    <property type="entry name" value="Lipoprotein_9"/>
    <property type="match status" value="1"/>
</dbReference>
<evidence type="ECO:0000256" key="2">
    <source>
        <dbReference type="ARBA" id="ARBA00008973"/>
    </source>
</evidence>
<dbReference type="EMBL" id="QOCR01000002">
    <property type="protein sequence ID" value="RHW51356.1"/>
    <property type="molecule type" value="Genomic_DNA"/>
</dbReference>
<keyword evidence="3 7" id="KW-0732">Signal</keyword>
<evidence type="ECO:0000313" key="8">
    <source>
        <dbReference type="EMBL" id="RHW51356.1"/>
    </source>
</evidence>
<gene>
    <name evidence="8" type="ORF">DS831_04865</name>
</gene>
<evidence type="ECO:0000256" key="1">
    <source>
        <dbReference type="ARBA" id="ARBA00004635"/>
    </source>
</evidence>
<feature type="chain" id="PRO_5018668039" evidence="7">
    <location>
        <begin position="29"/>
        <end position="285"/>
    </location>
</feature>
<evidence type="ECO:0000256" key="3">
    <source>
        <dbReference type="ARBA" id="ARBA00022729"/>
    </source>
</evidence>
<evidence type="ECO:0000256" key="5">
    <source>
        <dbReference type="ARBA" id="ARBA00023139"/>
    </source>
</evidence>
<dbReference type="RefSeq" id="WP_118900938.1">
    <property type="nucleotide sequence ID" value="NZ_QOCR01000002.1"/>
</dbReference>
<dbReference type="GO" id="GO:0016020">
    <property type="term" value="C:membrane"/>
    <property type="evidence" value="ECO:0007669"/>
    <property type="project" value="UniProtKB-SubCell"/>
</dbReference>
<name>A0A3R6YN54_9LACO</name>
<dbReference type="PANTHER" id="PTHR30429:SF1">
    <property type="entry name" value="D-METHIONINE-BINDING LIPOPROTEIN METQ-RELATED"/>
    <property type="match status" value="1"/>
</dbReference>
<dbReference type="Gene3D" id="3.40.190.10">
    <property type="entry name" value="Periplasmic binding protein-like II"/>
    <property type="match status" value="2"/>
</dbReference>
<protein>
    <submittedName>
        <fullName evidence="8">Metal ABC transporter substrate-binding protein</fullName>
    </submittedName>
</protein>
<reference evidence="8 9" key="1">
    <citation type="submission" date="2018-07" db="EMBL/GenBank/DDBJ databases">
        <title>Genome sequences of six Lactobacillus spp. isolated from bumble bee guts.</title>
        <authorList>
            <person name="Motta E.V.S."/>
            <person name="Moran N.A."/>
        </authorList>
    </citation>
    <scope>NUCLEOTIDE SEQUENCE [LARGE SCALE GENOMIC DNA]</scope>
    <source>
        <strain evidence="8 9">BI-1.1</strain>
    </source>
</reference>
<keyword evidence="5" id="KW-0564">Palmitate</keyword>
<evidence type="ECO:0000256" key="4">
    <source>
        <dbReference type="ARBA" id="ARBA00023136"/>
    </source>
</evidence>
<keyword evidence="6" id="KW-0449">Lipoprotein</keyword>
<dbReference type="Proteomes" id="UP000284109">
    <property type="component" value="Unassembled WGS sequence"/>
</dbReference>
<proteinExistence type="inferred from homology"/>
<dbReference type="SUPFAM" id="SSF53850">
    <property type="entry name" value="Periplasmic binding protein-like II"/>
    <property type="match status" value="1"/>
</dbReference>
<organism evidence="8 9">
    <name type="scientific">Bombilactobacillus bombi</name>
    <dbReference type="NCBI Taxonomy" id="1303590"/>
    <lineage>
        <taxon>Bacteria</taxon>
        <taxon>Bacillati</taxon>
        <taxon>Bacillota</taxon>
        <taxon>Bacilli</taxon>
        <taxon>Lactobacillales</taxon>
        <taxon>Lactobacillaceae</taxon>
        <taxon>Bombilactobacillus</taxon>
    </lineage>
</organism>
<comment type="similarity">
    <text evidence="2">Belongs to the NlpA lipoprotein family.</text>
</comment>
<comment type="caution">
    <text evidence="8">The sequence shown here is derived from an EMBL/GenBank/DDBJ whole genome shotgun (WGS) entry which is preliminary data.</text>
</comment>
<keyword evidence="9" id="KW-1185">Reference proteome</keyword>
<dbReference type="InterPro" id="IPR004872">
    <property type="entry name" value="Lipoprotein_NlpA"/>
</dbReference>
<keyword evidence="4" id="KW-0472">Membrane</keyword>
<comment type="subcellular location">
    <subcellularLocation>
        <location evidence="1">Membrane</location>
        <topology evidence="1">Lipid-anchor</topology>
    </subcellularLocation>
</comment>
<accession>A0A3R6YN54</accession>
<sequence length="285" mass="31816">MRFDKKQIILLLACLVLGLFTINTNVQAKTTTVVVGTQGSDAQIWRHIAQSTAAKKAHLTIKVKEINDGIQLNRATAEGSVDANAFQSYGYLMSYNHDNPQGKLVPIGTTYLEPLGLYSKKYRHLRQLPKHAKIAIADDPANQTRSLQLLQHLGLIKLQAKHSTAAAIADVQENPHRLRFYPVNSSTVPRVLDDVAAGLITNTVAQESGLNVWHDTLAHEKLNRSTQKNINIIAVRPQSSHKPAMKKLVQLYRQPSIQRYIQKSFHHTKILVKEPIANLKESNHG</sequence>
<evidence type="ECO:0000256" key="6">
    <source>
        <dbReference type="ARBA" id="ARBA00023288"/>
    </source>
</evidence>